<accession>A0AAU7DFW2</accession>
<name>A0AAU7DFW2_9BACT</name>
<dbReference type="RefSeq" id="WP_348260940.1">
    <property type="nucleotide sequence ID" value="NZ_CP121196.1"/>
</dbReference>
<evidence type="ECO:0000313" key="1">
    <source>
        <dbReference type="EMBL" id="XBH15706.1"/>
    </source>
</evidence>
<evidence type="ECO:0000313" key="2">
    <source>
        <dbReference type="EMBL" id="XBH15728.1"/>
    </source>
</evidence>
<proteinExistence type="predicted"/>
<protein>
    <submittedName>
        <fullName evidence="1">Uncharacterized protein</fullName>
    </submittedName>
</protein>
<organism evidence="1">
    <name type="scientific">Telmatobacter sp. DSM 110680</name>
    <dbReference type="NCBI Taxonomy" id="3036704"/>
    <lineage>
        <taxon>Bacteria</taxon>
        <taxon>Pseudomonadati</taxon>
        <taxon>Acidobacteriota</taxon>
        <taxon>Terriglobia</taxon>
        <taxon>Terriglobales</taxon>
        <taxon>Acidobacteriaceae</taxon>
        <taxon>Telmatobacter</taxon>
    </lineage>
</organism>
<dbReference type="EMBL" id="CP121196">
    <property type="protein sequence ID" value="XBH15706.1"/>
    <property type="molecule type" value="Genomic_DNA"/>
</dbReference>
<dbReference type="EMBL" id="CP121196">
    <property type="protein sequence ID" value="XBH15728.1"/>
    <property type="molecule type" value="Genomic_DNA"/>
</dbReference>
<dbReference type="AlphaFoldDB" id="A0AAU7DFW2"/>
<sequence>MAAPGSYVFSIQAIDSDGSVVEDRVPWINQQLVPLASFDLSSLVTEIKGISFDDRGRLWVWDGAKAIALRLEYDAYVLDQASRSIYLTDSVDGLTIDGIIL</sequence>
<gene>
    <name evidence="1" type="ORF">P8935_14120</name>
    <name evidence="2" type="ORF">P8935_14230</name>
</gene>
<reference evidence="1" key="1">
    <citation type="submission" date="2023-03" db="EMBL/GenBank/DDBJ databases">
        <title>Edaphobacter sp.</title>
        <authorList>
            <person name="Huber K.J."/>
            <person name="Papendorf J."/>
            <person name="Pilke C."/>
            <person name="Bunk B."/>
            <person name="Sproeer C."/>
            <person name="Pester M."/>
        </authorList>
    </citation>
    <scope>NUCLEOTIDE SEQUENCE</scope>
    <source>
        <strain evidence="1">DSM 110680</strain>
    </source>
</reference>